<keyword evidence="3" id="KW-1185">Reference proteome</keyword>
<protein>
    <recommendedName>
        <fullName evidence="1">C2 domain-containing protein</fullName>
    </recommendedName>
</protein>
<dbReference type="PROSITE" id="PS50004">
    <property type="entry name" value="C2"/>
    <property type="match status" value="1"/>
</dbReference>
<dbReference type="SUPFAM" id="SSF49562">
    <property type="entry name" value="C2 domain (Calcium/lipid-binding domain, CaLB)"/>
    <property type="match status" value="1"/>
</dbReference>
<dbReference type="Proteomes" id="UP000663828">
    <property type="component" value="Unassembled WGS sequence"/>
</dbReference>
<dbReference type="SMART" id="SM00239">
    <property type="entry name" value="C2"/>
    <property type="match status" value="1"/>
</dbReference>
<evidence type="ECO:0000259" key="1">
    <source>
        <dbReference type="PROSITE" id="PS50004"/>
    </source>
</evidence>
<dbReference type="AlphaFoldDB" id="A0A815AYW2"/>
<evidence type="ECO:0000313" key="3">
    <source>
        <dbReference type="Proteomes" id="UP000663828"/>
    </source>
</evidence>
<reference evidence="2" key="1">
    <citation type="submission" date="2021-02" db="EMBL/GenBank/DDBJ databases">
        <authorList>
            <person name="Nowell W R."/>
        </authorList>
    </citation>
    <scope>NUCLEOTIDE SEQUENCE</scope>
</reference>
<accession>A0A815AYW2</accession>
<dbReference type="Gene3D" id="2.60.40.150">
    <property type="entry name" value="C2 domain"/>
    <property type="match status" value="1"/>
</dbReference>
<gene>
    <name evidence="2" type="ORF">XAT740_LOCUS26973</name>
</gene>
<evidence type="ECO:0000313" key="2">
    <source>
        <dbReference type="EMBL" id="CAF1264794.1"/>
    </source>
</evidence>
<comment type="caution">
    <text evidence="2">The sequence shown here is derived from an EMBL/GenBank/DDBJ whole genome shotgun (WGS) entry which is preliminary data.</text>
</comment>
<feature type="domain" description="C2" evidence="1">
    <location>
        <begin position="289"/>
        <end position="417"/>
    </location>
</feature>
<dbReference type="Pfam" id="PF00168">
    <property type="entry name" value="C2"/>
    <property type="match status" value="1"/>
</dbReference>
<organism evidence="2 3">
    <name type="scientific">Adineta ricciae</name>
    <name type="common">Rotifer</name>
    <dbReference type="NCBI Taxonomy" id="249248"/>
    <lineage>
        <taxon>Eukaryota</taxon>
        <taxon>Metazoa</taxon>
        <taxon>Spiralia</taxon>
        <taxon>Gnathifera</taxon>
        <taxon>Rotifera</taxon>
        <taxon>Eurotatoria</taxon>
        <taxon>Bdelloidea</taxon>
        <taxon>Adinetida</taxon>
        <taxon>Adinetidae</taxon>
        <taxon>Adineta</taxon>
    </lineage>
</organism>
<name>A0A815AYW2_ADIRI</name>
<sequence length="433" mass="50684">MCIDDIPFVIPRQLNECNQEPSPDFERARLLIRRMDEYLVSPEDHNEAKRQRHEDTSFGLRALAAAANAIQKVSFREVLSVDETLPIAARRLSEEHSSVDNLLRQSEKIDPITNFQEVHDFIEFNEALVQHRKDLLTKEAHRPSDMLYLKFCLMLEIQRDENESCLRILLHDIIFKFHLYDFRLRCEIHVRKPIENELVIEKHVHDSDLKTDYSAQLILWAADWIAQQEVELYIVMKIETLSMNKYIGAKFWDMAHLHVKNVPHGASRIFLREIIPVSRPYKILSRGINVGQVEIEAVYSPDKHQLTIHIVRVSHSQAEKLLREPETYVEVVFQGPFDIFDIKRTKFAERSLNPIFNEEFLFQIPEKTAISDVTVDLLFLEKVTLSHNPAILGVVTLSKHTDWFPVRKFWADLEENPNVKLKNSFLFEGNVDE</sequence>
<dbReference type="InterPro" id="IPR035892">
    <property type="entry name" value="C2_domain_sf"/>
</dbReference>
<dbReference type="InterPro" id="IPR000008">
    <property type="entry name" value="C2_dom"/>
</dbReference>
<dbReference type="EMBL" id="CAJNOR010002223">
    <property type="protein sequence ID" value="CAF1264794.1"/>
    <property type="molecule type" value="Genomic_DNA"/>
</dbReference>
<proteinExistence type="predicted"/>